<reference evidence="2 3" key="1">
    <citation type="submission" date="2019-03" db="EMBL/GenBank/DDBJ databases">
        <title>First draft genome of Liparis tanakae, snailfish: a comprehensive survey of snailfish specific genes.</title>
        <authorList>
            <person name="Kim W."/>
            <person name="Song I."/>
            <person name="Jeong J.-H."/>
            <person name="Kim D."/>
            <person name="Kim S."/>
            <person name="Ryu S."/>
            <person name="Song J.Y."/>
            <person name="Lee S.K."/>
        </authorList>
    </citation>
    <scope>NUCLEOTIDE SEQUENCE [LARGE SCALE GENOMIC DNA]</scope>
    <source>
        <tissue evidence="2">Muscle</tissue>
    </source>
</reference>
<evidence type="ECO:0000313" key="3">
    <source>
        <dbReference type="Proteomes" id="UP000314294"/>
    </source>
</evidence>
<name>A0A4Z2EH92_9TELE</name>
<gene>
    <name evidence="2" type="ORF">EYF80_061566</name>
</gene>
<feature type="compositionally biased region" description="Basic and acidic residues" evidence="1">
    <location>
        <begin position="1"/>
        <end position="15"/>
    </location>
</feature>
<dbReference type="AlphaFoldDB" id="A0A4Z2EH92"/>
<dbReference type="Proteomes" id="UP000314294">
    <property type="component" value="Unassembled WGS sequence"/>
</dbReference>
<proteinExistence type="predicted"/>
<keyword evidence="3" id="KW-1185">Reference proteome</keyword>
<dbReference type="EMBL" id="SRLO01007072">
    <property type="protein sequence ID" value="TNN28287.1"/>
    <property type="molecule type" value="Genomic_DNA"/>
</dbReference>
<comment type="caution">
    <text evidence="2">The sequence shown here is derived from an EMBL/GenBank/DDBJ whole genome shotgun (WGS) entry which is preliminary data.</text>
</comment>
<feature type="region of interest" description="Disordered" evidence="1">
    <location>
        <begin position="1"/>
        <end position="68"/>
    </location>
</feature>
<feature type="compositionally biased region" description="Basic and acidic residues" evidence="1">
    <location>
        <begin position="35"/>
        <end position="68"/>
    </location>
</feature>
<evidence type="ECO:0000313" key="2">
    <source>
        <dbReference type="EMBL" id="TNN28287.1"/>
    </source>
</evidence>
<organism evidence="2 3">
    <name type="scientific">Liparis tanakae</name>
    <name type="common">Tanaka's snailfish</name>
    <dbReference type="NCBI Taxonomy" id="230148"/>
    <lineage>
        <taxon>Eukaryota</taxon>
        <taxon>Metazoa</taxon>
        <taxon>Chordata</taxon>
        <taxon>Craniata</taxon>
        <taxon>Vertebrata</taxon>
        <taxon>Euteleostomi</taxon>
        <taxon>Actinopterygii</taxon>
        <taxon>Neopterygii</taxon>
        <taxon>Teleostei</taxon>
        <taxon>Neoteleostei</taxon>
        <taxon>Acanthomorphata</taxon>
        <taxon>Eupercaria</taxon>
        <taxon>Perciformes</taxon>
        <taxon>Cottioidei</taxon>
        <taxon>Cottales</taxon>
        <taxon>Liparidae</taxon>
        <taxon>Liparis</taxon>
    </lineage>
</organism>
<protein>
    <submittedName>
        <fullName evidence="2">Uncharacterized protein</fullName>
    </submittedName>
</protein>
<accession>A0A4Z2EH92</accession>
<evidence type="ECO:0000256" key="1">
    <source>
        <dbReference type="SAM" id="MobiDB-lite"/>
    </source>
</evidence>
<sequence>METVDDGEREREGKRGRARRKKGGVVEEVEEEEEGWRHPTDPSRAALHDPQRRGEPRGARDAGNDTRK</sequence>